<proteinExistence type="predicted"/>
<feature type="region of interest" description="Disordered" evidence="1">
    <location>
        <begin position="666"/>
        <end position="697"/>
    </location>
</feature>
<feature type="compositionally biased region" description="Polar residues" evidence="1">
    <location>
        <begin position="1011"/>
        <end position="1034"/>
    </location>
</feature>
<gene>
    <name evidence="2" type="ORF">C9374_000912</name>
</gene>
<comment type="caution">
    <text evidence="2">The sequence shown here is derived from an EMBL/GenBank/DDBJ whole genome shotgun (WGS) entry which is preliminary data.</text>
</comment>
<feature type="compositionally biased region" description="Low complexity" evidence="1">
    <location>
        <begin position="1373"/>
        <end position="1383"/>
    </location>
</feature>
<feature type="compositionally biased region" description="Low complexity" evidence="1">
    <location>
        <begin position="630"/>
        <end position="644"/>
    </location>
</feature>
<dbReference type="EMBL" id="PYSW02000011">
    <property type="protein sequence ID" value="KAG2388062.1"/>
    <property type="molecule type" value="Genomic_DNA"/>
</dbReference>
<feature type="region of interest" description="Disordered" evidence="1">
    <location>
        <begin position="973"/>
        <end position="996"/>
    </location>
</feature>
<feature type="region of interest" description="Disordered" evidence="1">
    <location>
        <begin position="796"/>
        <end position="818"/>
    </location>
</feature>
<feature type="region of interest" description="Disordered" evidence="1">
    <location>
        <begin position="630"/>
        <end position="651"/>
    </location>
</feature>
<dbReference type="GeneID" id="68093368"/>
<feature type="compositionally biased region" description="Polar residues" evidence="1">
    <location>
        <begin position="864"/>
        <end position="873"/>
    </location>
</feature>
<evidence type="ECO:0008006" key="4">
    <source>
        <dbReference type="Google" id="ProtNLM"/>
    </source>
</evidence>
<dbReference type="RefSeq" id="XP_044552054.1">
    <property type="nucleotide sequence ID" value="XM_044699272.1"/>
</dbReference>
<keyword evidence="3" id="KW-1185">Reference proteome</keyword>
<feature type="compositionally biased region" description="Polar residues" evidence="1">
    <location>
        <begin position="1403"/>
        <end position="1429"/>
    </location>
</feature>
<dbReference type="InterPro" id="IPR032675">
    <property type="entry name" value="LRR_dom_sf"/>
</dbReference>
<dbReference type="Proteomes" id="UP000816034">
    <property type="component" value="Unassembled WGS sequence"/>
</dbReference>
<name>A0AA88KSJ4_NAELO</name>
<feature type="compositionally biased region" description="Low complexity" evidence="1">
    <location>
        <begin position="1341"/>
        <end position="1353"/>
    </location>
</feature>
<feature type="region of interest" description="Disordered" evidence="1">
    <location>
        <begin position="54"/>
        <end position="77"/>
    </location>
</feature>
<feature type="compositionally biased region" description="Low complexity" evidence="1">
    <location>
        <begin position="1119"/>
        <end position="1132"/>
    </location>
</feature>
<evidence type="ECO:0000313" key="2">
    <source>
        <dbReference type="EMBL" id="KAG2388062.1"/>
    </source>
</evidence>
<feature type="compositionally biased region" description="Polar residues" evidence="1">
    <location>
        <begin position="796"/>
        <end position="813"/>
    </location>
</feature>
<feature type="compositionally biased region" description="Polar residues" evidence="1">
    <location>
        <begin position="1354"/>
        <end position="1365"/>
    </location>
</feature>
<dbReference type="SUPFAM" id="SSF52047">
    <property type="entry name" value="RNI-like"/>
    <property type="match status" value="1"/>
</dbReference>
<feature type="region of interest" description="Disordered" evidence="1">
    <location>
        <begin position="1064"/>
        <end position="1152"/>
    </location>
</feature>
<feature type="compositionally biased region" description="Low complexity" evidence="1">
    <location>
        <begin position="1078"/>
        <end position="1095"/>
    </location>
</feature>
<reference evidence="2 3" key="1">
    <citation type="journal article" date="2018" name="BMC Genomics">
        <title>The genome of Naegleria lovaniensis, the basis for a comparative approach to unravel pathogenicity factors of the human pathogenic amoeba N. fowleri.</title>
        <authorList>
            <person name="Liechti N."/>
            <person name="Schurch N."/>
            <person name="Bruggmann R."/>
            <person name="Wittwer M."/>
        </authorList>
    </citation>
    <scope>NUCLEOTIDE SEQUENCE [LARGE SCALE GENOMIC DNA]</scope>
    <source>
        <strain evidence="2 3">ATCC 30569</strain>
    </source>
</reference>
<feature type="region of interest" description="Disordered" evidence="1">
    <location>
        <begin position="847"/>
        <end position="881"/>
    </location>
</feature>
<protein>
    <recommendedName>
        <fullName evidence="4">Leucine-rich repeat-containing protein</fullName>
    </recommendedName>
</protein>
<feature type="compositionally biased region" description="Basic residues" evidence="1">
    <location>
        <begin position="686"/>
        <end position="696"/>
    </location>
</feature>
<evidence type="ECO:0000313" key="3">
    <source>
        <dbReference type="Proteomes" id="UP000816034"/>
    </source>
</evidence>
<feature type="region of interest" description="Disordered" evidence="1">
    <location>
        <begin position="1010"/>
        <end position="1044"/>
    </location>
</feature>
<evidence type="ECO:0000256" key="1">
    <source>
        <dbReference type="SAM" id="MobiDB-lite"/>
    </source>
</evidence>
<dbReference type="InterPro" id="IPR001611">
    <property type="entry name" value="Leu-rich_rpt"/>
</dbReference>
<feature type="compositionally biased region" description="Basic and acidic residues" evidence="1">
    <location>
        <begin position="1384"/>
        <end position="1393"/>
    </location>
</feature>
<dbReference type="Gene3D" id="3.80.10.10">
    <property type="entry name" value="Ribonuclease Inhibitor"/>
    <property type="match status" value="1"/>
</dbReference>
<feature type="region of interest" description="Disordered" evidence="1">
    <location>
        <begin position="1341"/>
        <end position="1435"/>
    </location>
</feature>
<dbReference type="PROSITE" id="PS51450">
    <property type="entry name" value="LRR"/>
    <property type="match status" value="2"/>
</dbReference>
<organism evidence="2 3">
    <name type="scientific">Naegleria lovaniensis</name>
    <name type="common">Amoeba</name>
    <dbReference type="NCBI Taxonomy" id="51637"/>
    <lineage>
        <taxon>Eukaryota</taxon>
        <taxon>Discoba</taxon>
        <taxon>Heterolobosea</taxon>
        <taxon>Tetramitia</taxon>
        <taxon>Eutetramitia</taxon>
        <taxon>Vahlkampfiidae</taxon>
        <taxon>Naegleria</taxon>
    </lineage>
</organism>
<sequence>MLTSGSKPPLEAEDVLKLFSLYLQEYGESLLTSSDHFMNVCEMVYQQTMTLSSKLHSPSSPQQTFENNHLTSSSSQKPLKPFHVTLKITPEFLRECGMDPFLWLDWETSYCNNGGMMITKKSDPSKKPHEGLIERSLIERWWERRRREFRECTEHQGKMAVKSPYAIDENPLLTLLSTIHFHHLLTKLRYEFMFGRNVAKTPNSKILKIKFKILRLLNARVKEFQRKQKEKKGFFSWIVEQIVDNEYISELTNNDFEKFIYIFRNLKVVQLETNKSKKKSTQANNIEDVEVDLTLFQSLKHLIIRACFTRLVYIKGKYLTSQNHENDTIFKTLNVEGITIMDSQFLRIEKNIFHDFADTLRVLNLVNVDEQLLCDIFDDDTRSLSKSNKEFNKDINYFSALEALHISNVWFKSGEIPKFLDGSFFHNILVNHLKVFIMKHTNLELSILDTLTRRENRNFVLSHLVILNLSNNNIHTVIGRREAKNGDGHNVTVNLPNLLEFNLGYNELESLDSLSGLMTPKLEIINLENNKLCNNIAEGLKLLTANTQNHLKYINLRNNQIRNWIEIKHLNYFTKLCHLEVFGNEEISTGTYFKTILAYFRKNIPMDTLFILDGESYSKKDIETVLGISQSSSDNSSYNGLSESEGSDADAEDDYIDVRKLVNKKESSEQAKKRKIKKEKSSPEKKKSKKKKKAQKRVLSEFSEFKKNDMSSALSSGSSGNTNSLNIVDFGGSSSISPQSQSLDTSLKMLKEDFPFLEERSNKVLEQLQQIRNDGGSKWLTLLNEMGYLDDQSQQQLLTPKRNSNELAKTSPYSKDKDELEQFMNKLNKNSSHLKAMDSLSNFLFGKLRKPGSSEDPQQHSSEDSSPASTPRSAGQPKTDFLSSLDMKRISRLGNKQIPVLEVHPIYGIANAPNFEKFGVANMQGLSFIKSRGSQYGSDALVSKNLKLEPRSDFLNVSLIVNQSIFVAGKQERDHTRGIASSESDSSERKARYQRRNRYMNIQQLKEEIQEATTNSNDIATAENASSTRETNMEITDEQINKFNSSRKRKKGVFLKAEIAVPEGSHSHMSLDPNRLASLSSGGSSGNDSSISPSSIEKKDDDTHVSSCTTLSVEKDNHTTSTKSTMTTTPSSNHRASMRDFKRRNTIKQNTEKKDKVHIPVPVSTVEKYLNDDDLLESLLNEDEDVETKKRSESILRSRGRTFVKPSTTTHSSADANKIRASTAFEKPIIVESTPVDASASSFNRKTRILSTTTEEEKKVLESLISSPEEDEVILPIEKKEETLQQKVQILEHVSNELIAPQKNVQASDEDFDSFNEEIESSFKENSILSAMNTNIGTLSSSNSITSEKSTLSFQQPPSLLTEPSSVDKMGQSSDSDFDTFSSDSDKENDKKTASTTTTTTTPNTPLSVVNKSRSSPNSIPLITFPTSTENRKAKSKSIINIFAKKDKG</sequence>
<accession>A0AA88KSJ4</accession>